<dbReference type="InterPro" id="IPR055348">
    <property type="entry name" value="DctQ"/>
</dbReference>
<protein>
    <submittedName>
        <fullName evidence="11">DctQ6</fullName>
    </submittedName>
</protein>
<evidence type="ECO:0000256" key="5">
    <source>
        <dbReference type="ARBA" id="ARBA00022692"/>
    </source>
</evidence>
<feature type="domain" description="Tripartite ATP-independent periplasmic transporters DctQ component" evidence="10">
    <location>
        <begin position="28"/>
        <end position="158"/>
    </location>
</feature>
<comment type="subcellular location">
    <subcellularLocation>
        <location evidence="1">Cell inner membrane</location>
        <topology evidence="1">Multi-pass membrane protein</topology>
    </subcellularLocation>
</comment>
<feature type="transmembrane region" description="Helical" evidence="9">
    <location>
        <begin position="21"/>
        <end position="39"/>
    </location>
</feature>
<comment type="similarity">
    <text evidence="8">Belongs to the TRAP transporter small permease family.</text>
</comment>
<evidence type="ECO:0000256" key="6">
    <source>
        <dbReference type="ARBA" id="ARBA00022989"/>
    </source>
</evidence>
<dbReference type="PANTHER" id="PTHR35011">
    <property type="entry name" value="2,3-DIKETO-L-GULONATE TRAP TRANSPORTER SMALL PERMEASE PROTEIN YIAM"/>
    <property type="match status" value="1"/>
</dbReference>
<gene>
    <name evidence="11" type="primary">dctQ</name>
    <name evidence="11" type="ORF">MTBBW1_1940049</name>
</gene>
<keyword evidence="5 9" id="KW-0812">Transmembrane</keyword>
<dbReference type="AlphaFoldDB" id="A0A1W1HBD9"/>
<dbReference type="Pfam" id="PF04290">
    <property type="entry name" value="DctQ"/>
    <property type="match status" value="1"/>
</dbReference>
<accession>A0A1W1HBD9</accession>
<dbReference type="Proteomes" id="UP000191931">
    <property type="component" value="Unassembled WGS sequence"/>
</dbReference>
<keyword evidence="2" id="KW-0813">Transport</keyword>
<sequence>MKRLLFIIDSVSEWSGKLISVFIFFLAFFLLYDVIMRFAFNSPTIWCHELALHFFGAYSVLAGPYVLLHNEHVKIDIFYNRFSPRGRAIIDALTYPIFFMFIGLLLWHGSSIAMRSFELKQTVSPSPWASPLWPVKMTVPVAAFLMLAQGLAHYIRVLNFAITGKELS</sequence>
<dbReference type="STRING" id="1246637.MTBBW1_1940049"/>
<keyword evidence="4" id="KW-0997">Cell inner membrane</keyword>
<dbReference type="GO" id="GO:0005886">
    <property type="term" value="C:plasma membrane"/>
    <property type="evidence" value="ECO:0007669"/>
    <property type="project" value="UniProtKB-SubCell"/>
</dbReference>
<evidence type="ECO:0000256" key="2">
    <source>
        <dbReference type="ARBA" id="ARBA00022448"/>
    </source>
</evidence>
<name>A0A1W1HBD9_9BACT</name>
<dbReference type="PANTHER" id="PTHR35011:SF4">
    <property type="entry name" value="SLL1102 PROTEIN"/>
    <property type="match status" value="1"/>
</dbReference>
<evidence type="ECO:0000256" key="3">
    <source>
        <dbReference type="ARBA" id="ARBA00022475"/>
    </source>
</evidence>
<reference evidence="11 12" key="1">
    <citation type="submission" date="2017-03" db="EMBL/GenBank/DDBJ databases">
        <authorList>
            <person name="Afonso C.L."/>
            <person name="Miller P.J."/>
            <person name="Scott M.A."/>
            <person name="Spackman E."/>
            <person name="Goraichik I."/>
            <person name="Dimitrov K.M."/>
            <person name="Suarez D.L."/>
            <person name="Swayne D.E."/>
        </authorList>
    </citation>
    <scope>NUCLEOTIDE SEQUENCE [LARGE SCALE GENOMIC DNA]</scope>
    <source>
        <strain evidence="11">PRJEB14757</strain>
    </source>
</reference>
<evidence type="ECO:0000313" key="11">
    <source>
        <dbReference type="EMBL" id="SLM29722.1"/>
    </source>
</evidence>
<organism evidence="11 12">
    <name type="scientific">Desulfamplus magnetovallimortis</name>
    <dbReference type="NCBI Taxonomy" id="1246637"/>
    <lineage>
        <taxon>Bacteria</taxon>
        <taxon>Pseudomonadati</taxon>
        <taxon>Thermodesulfobacteriota</taxon>
        <taxon>Desulfobacteria</taxon>
        <taxon>Desulfobacterales</taxon>
        <taxon>Desulfobacteraceae</taxon>
        <taxon>Desulfamplus</taxon>
    </lineage>
</organism>
<evidence type="ECO:0000256" key="9">
    <source>
        <dbReference type="SAM" id="Phobius"/>
    </source>
</evidence>
<keyword evidence="7 9" id="KW-0472">Membrane</keyword>
<feature type="transmembrane region" description="Helical" evidence="9">
    <location>
        <begin position="88"/>
        <end position="108"/>
    </location>
</feature>
<evidence type="ECO:0000256" key="1">
    <source>
        <dbReference type="ARBA" id="ARBA00004429"/>
    </source>
</evidence>
<keyword evidence="12" id="KW-1185">Reference proteome</keyword>
<evidence type="ECO:0000256" key="8">
    <source>
        <dbReference type="ARBA" id="ARBA00038436"/>
    </source>
</evidence>
<evidence type="ECO:0000259" key="10">
    <source>
        <dbReference type="Pfam" id="PF04290"/>
    </source>
</evidence>
<keyword evidence="3" id="KW-1003">Cell membrane</keyword>
<dbReference type="OrthoDB" id="5420906at2"/>
<dbReference type="InterPro" id="IPR007387">
    <property type="entry name" value="TRAP_DctQ"/>
</dbReference>
<evidence type="ECO:0000256" key="7">
    <source>
        <dbReference type="ARBA" id="ARBA00023136"/>
    </source>
</evidence>
<keyword evidence="6 9" id="KW-1133">Transmembrane helix</keyword>
<evidence type="ECO:0000256" key="4">
    <source>
        <dbReference type="ARBA" id="ARBA00022519"/>
    </source>
</evidence>
<feature type="transmembrane region" description="Helical" evidence="9">
    <location>
        <begin position="51"/>
        <end position="68"/>
    </location>
</feature>
<evidence type="ECO:0000313" key="12">
    <source>
        <dbReference type="Proteomes" id="UP000191931"/>
    </source>
</evidence>
<dbReference type="RefSeq" id="WP_080806854.1">
    <property type="nucleotide sequence ID" value="NZ_LT828555.1"/>
</dbReference>
<proteinExistence type="inferred from homology"/>
<dbReference type="EMBL" id="FWEV01000106">
    <property type="protein sequence ID" value="SLM29722.1"/>
    <property type="molecule type" value="Genomic_DNA"/>
</dbReference>